<dbReference type="CDD" id="cd00950">
    <property type="entry name" value="DHDPS"/>
    <property type="match status" value="1"/>
</dbReference>
<feature type="site" description="Part of a proton relay during catalysis" evidence="12">
    <location>
        <position position="108"/>
    </location>
</feature>
<keyword evidence="10 12" id="KW-0704">Schiff base</keyword>
<evidence type="ECO:0000313" key="15">
    <source>
        <dbReference type="Proteomes" id="UP001297272"/>
    </source>
</evidence>
<dbReference type="HAMAP" id="MF_00418">
    <property type="entry name" value="DapA"/>
    <property type="match status" value="1"/>
</dbReference>
<evidence type="ECO:0000256" key="7">
    <source>
        <dbReference type="ARBA" id="ARBA00022915"/>
    </source>
</evidence>
<feature type="binding site" evidence="12">
    <location>
        <position position="46"/>
    </location>
    <ligand>
        <name>pyruvate</name>
        <dbReference type="ChEBI" id="CHEBI:15361"/>
    </ligand>
</feature>
<dbReference type="PROSITE" id="PS00666">
    <property type="entry name" value="DHDPS_2"/>
    <property type="match status" value="1"/>
</dbReference>
<keyword evidence="9 12" id="KW-0456">Lyase</keyword>
<comment type="caution">
    <text evidence="14">The sequence shown here is derived from an EMBL/GenBank/DDBJ whole genome shotgun (WGS) entry which is preliminary data.</text>
</comment>
<evidence type="ECO:0000256" key="8">
    <source>
        <dbReference type="ARBA" id="ARBA00023154"/>
    </source>
</evidence>
<dbReference type="PIRSF" id="PIRSF001365">
    <property type="entry name" value="DHDPS"/>
    <property type="match status" value="1"/>
</dbReference>
<gene>
    <name evidence="12" type="primary">dapA</name>
    <name evidence="14" type="ORF">JYU29_02550</name>
</gene>
<dbReference type="InterPro" id="IPR020625">
    <property type="entry name" value="Schiff_base-form_aldolases_AS"/>
</dbReference>
<proteinExistence type="inferred from homology"/>
<protein>
    <recommendedName>
        <fullName evidence="4 12">4-hydroxy-tetrahydrodipicolinate synthase</fullName>
        <shortName evidence="12">HTPA synthase</shortName>
        <ecNumber evidence="4 12">4.3.3.7</ecNumber>
    </recommendedName>
</protein>
<dbReference type="SMART" id="SM01130">
    <property type="entry name" value="DHDPS"/>
    <property type="match status" value="1"/>
</dbReference>
<keyword evidence="15" id="KW-1185">Reference proteome</keyword>
<dbReference type="Gene3D" id="3.20.20.70">
    <property type="entry name" value="Aldolase class I"/>
    <property type="match status" value="1"/>
</dbReference>
<dbReference type="Pfam" id="PF00701">
    <property type="entry name" value="DHDPS"/>
    <property type="match status" value="1"/>
</dbReference>
<evidence type="ECO:0000256" key="12">
    <source>
        <dbReference type="HAMAP-Rule" id="MF_00418"/>
    </source>
</evidence>
<evidence type="ECO:0000256" key="3">
    <source>
        <dbReference type="ARBA" id="ARBA00007592"/>
    </source>
</evidence>
<organism evidence="14 15">
    <name type="scientific">Tianweitania aestuarii</name>
    <dbReference type="NCBI Taxonomy" id="2814886"/>
    <lineage>
        <taxon>Bacteria</taxon>
        <taxon>Pseudomonadati</taxon>
        <taxon>Pseudomonadota</taxon>
        <taxon>Alphaproteobacteria</taxon>
        <taxon>Hyphomicrobiales</taxon>
        <taxon>Phyllobacteriaceae</taxon>
        <taxon>Tianweitania</taxon>
    </lineage>
</organism>
<evidence type="ECO:0000256" key="11">
    <source>
        <dbReference type="ARBA" id="ARBA00047836"/>
    </source>
</evidence>
<keyword evidence="7 12" id="KW-0220">Diaminopimelate biosynthesis</keyword>
<keyword evidence="8 12" id="KW-0457">Lysine biosynthesis</keyword>
<dbReference type="EC" id="4.3.3.7" evidence="4 12"/>
<reference evidence="14 15" key="1">
    <citation type="submission" date="2021-03" db="EMBL/GenBank/DDBJ databases">
        <title>Tianweitania aestuarii sp. nov., isolated from a tidal flat.</title>
        <authorList>
            <person name="Park S."/>
            <person name="Yoon J.-H."/>
        </authorList>
    </citation>
    <scope>NUCLEOTIDE SEQUENCE [LARGE SCALE GENOMIC DNA]</scope>
    <source>
        <strain evidence="14 15">BSSL-BM11</strain>
    </source>
</reference>
<evidence type="ECO:0000256" key="13">
    <source>
        <dbReference type="PIRNR" id="PIRNR001365"/>
    </source>
</evidence>
<feature type="active site" description="Proton donor/acceptor" evidence="12">
    <location>
        <position position="134"/>
    </location>
</feature>
<comment type="similarity">
    <text evidence="3 12 13">Belongs to the DapA family.</text>
</comment>
<comment type="subcellular location">
    <subcellularLocation>
        <location evidence="12">Cytoplasm</location>
    </subcellularLocation>
</comment>
<dbReference type="InterPro" id="IPR005263">
    <property type="entry name" value="DapA"/>
</dbReference>
<comment type="caution">
    <text evidence="12">Was originally thought to be a dihydrodipicolinate synthase (DHDPS), catalyzing the condensation of (S)-aspartate-beta-semialdehyde [(S)-ASA] and pyruvate to dihydrodipicolinate (DHDP). However, it was shown in E.coli that the product of the enzymatic reaction is not dihydrodipicolinate but in fact (4S)-4-hydroxy-2,3,4,5-tetrahydro-(2S)-dipicolinic acid (HTPA), and that the consecutive dehydration reaction leading to DHDP is not spontaneous but catalyzed by DapB.</text>
</comment>
<evidence type="ECO:0000256" key="9">
    <source>
        <dbReference type="ARBA" id="ARBA00023239"/>
    </source>
</evidence>
<dbReference type="RefSeq" id="WP_213983188.1">
    <property type="nucleotide sequence ID" value="NZ_JAFMNX010000001.1"/>
</dbReference>
<keyword evidence="6 12" id="KW-0028">Amino-acid biosynthesis</keyword>
<dbReference type="InterPro" id="IPR002220">
    <property type="entry name" value="DapA-like"/>
</dbReference>
<dbReference type="PRINTS" id="PR00146">
    <property type="entry name" value="DHPICSNTHASE"/>
</dbReference>
<dbReference type="GO" id="GO:0008840">
    <property type="term" value="F:4-hydroxy-tetrahydrodipicolinate synthase activity"/>
    <property type="evidence" value="ECO:0007669"/>
    <property type="project" value="UniProtKB-EC"/>
</dbReference>
<feature type="active site" description="Schiff-base intermediate with substrate" evidence="12">
    <location>
        <position position="162"/>
    </location>
</feature>
<name>A0ABS5RR82_9HYPH</name>
<evidence type="ECO:0000256" key="6">
    <source>
        <dbReference type="ARBA" id="ARBA00022605"/>
    </source>
</evidence>
<evidence type="ECO:0000256" key="10">
    <source>
        <dbReference type="ARBA" id="ARBA00023270"/>
    </source>
</evidence>
<feature type="site" description="Part of a proton relay during catalysis" evidence="12">
    <location>
        <position position="45"/>
    </location>
</feature>
<evidence type="ECO:0000256" key="5">
    <source>
        <dbReference type="ARBA" id="ARBA00022490"/>
    </source>
</evidence>
<keyword evidence="5 12" id="KW-0963">Cytoplasm</keyword>
<accession>A0ABS5RR82</accession>
<sequence length="343" mass="37633">MILPKGVMTALITPFRDGRINAEVYDTDVARQVSSGMNGLVACGTTAETPTLDEKERDWLIRAAVVGADGKIPVVVGTGTNATTTTIEATRHARKLGADAALVVTPYYNRPSQEGLFRHFEAVALRSDLPIILYNVPARTGVDLDVDTVVRLSELKQIAGIKDASADRGRCQAIKQRVHADFRVYSGDDRMAGDAMLSGADGVISVIANAYPVEWRTLCLHALDGEDRKARWMLSVFGDLLDALSLETNPCTIKYLMSLTHQSHSAEVRLPLVPITSETAARIRGGLDLATTRLWETDQGDGETNLLGPEQYTRGWIEDLMLPFRLRRDSSHRGLSQNHRARP</sequence>
<dbReference type="EMBL" id="JAFMNX010000001">
    <property type="protein sequence ID" value="MBS9719563.1"/>
    <property type="molecule type" value="Genomic_DNA"/>
</dbReference>
<evidence type="ECO:0000256" key="2">
    <source>
        <dbReference type="ARBA" id="ARBA00005120"/>
    </source>
</evidence>
<dbReference type="PANTHER" id="PTHR12128">
    <property type="entry name" value="DIHYDRODIPICOLINATE SYNTHASE"/>
    <property type="match status" value="1"/>
</dbReference>
<evidence type="ECO:0000256" key="1">
    <source>
        <dbReference type="ARBA" id="ARBA00003294"/>
    </source>
</evidence>
<dbReference type="NCBIfam" id="TIGR00674">
    <property type="entry name" value="dapA"/>
    <property type="match status" value="1"/>
</dbReference>
<comment type="pathway">
    <text evidence="2 12">Amino-acid biosynthesis; L-lysine biosynthesis via DAP pathway; (S)-tetrahydrodipicolinate from L-aspartate: step 3/4.</text>
</comment>
<evidence type="ECO:0000313" key="14">
    <source>
        <dbReference type="EMBL" id="MBS9719563.1"/>
    </source>
</evidence>
<comment type="function">
    <text evidence="1 12">Catalyzes the condensation of (S)-aspartate-beta-semialdehyde [(S)-ASA] and pyruvate to 4-hydroxy-tetrahydrodipicolinate (HTPA).</text>
</comment>
<dbReference type="SUPFAM" id="SSF51569">
    <property type="entry name" value="Aldolase"/>
    <property type="match status" value="1"/>
</dbReference>
<comment type="subunit">
    <text evidence="12">Homotetramer; dimer of dimers.</text>
</comment>
<dbReference type="PANTHER" id="PTHR12128:SF66">
    <property type="entry name" value="4-HYDROXY-2-OXOGLUTARATE ALDOLASE, MITOCHONDRIAL"/>
    <property type="match status" value="1"/>
</dbReference>
<dbReference type="InterPro" id="IPR013785">
    <property type="entry name" value="Aldolase_TIM"/>
</dbReference>
<dbReference type="Proteomes" id="UP001297272">
    <property type="component" value="Unassembled WGS sequence"/>
</dbReference>
<comment type="catalytic activity">
    <reaction evidence="11 12">
        <text>L-aspartate 4-semialdehyde + pyruvate = (2S,4S)-4-hydroxy-2,3,4,5-tetrahydrodipicolinate + H2O + H(+)</text>
        <dbReference type="Rhea" id="RHEA:34171"/>
        <dbReference type="ChEBI" id="CHEBI:15361"/>
        <dbReference type="ChEBI" id="CHEBI:15377"/>
        <dbReference type="ChEBI" id="CHEBI:15378"/>
        <dbReference type="ChEBI" id="CHEBI:67139"/>
        <dbReference type="ChEBI" id="CHEBI:537519"/>
        <dbReference type="EC" id="4.3.3.7"/>
    </reaction>
</comment>
<evidence type="ECO:0000256" key="4">
    <source>
        <dbReference type="ARBA" id="ARBA00012086"/>
    </source>
</evidence>
<feature type="binding site" evidence="12">
    <location>
        <position position="204"/>
    </location>
    <ligand>
        <name>pyruvate</name>
        <dbReference type="ChEBI" id="CHEBI:15361"/>
    </ligand>
</feature>